<dbReference type="AlphaFoldDB" id="A0A6N2UQC3"/>
<dbReference type="GeneID" id="23114923"/>
<name>A0A6N2UQC3_9FIRM</name>
<feature type="transmembrane region" description="Helical" evidence="1">
    <location>
        <begin position="295"/>
        <end position="326"/>
    </location>
</feature>
<keyword evidence="1" id="KW-1133">Transmembrane helix</keyword>
<dbReference type="EMBL" id="CACRTF010000011">
    <property type="protein sequence ID" value="VYT20835.1"/>
    <property type="molecule type" value="Genomic_DNA"/>
</dbReference>
<gene>
    <name evidence="2" type="ORF">CBLFYP116_02332</name>
</gene>
<protein>
    <submittedName>
        <fullName evidence="2">Uncharacterized protein</fullName>
    </submittedName>
</protein>
<keyword evidence="1" id="KW-0472">Membrane</keyword>
<reference evidence="2" key="1">
    <citation type="submission" date="2019-11" db="EMBL/GenBank/DDBJ databases">
        <authorList>
            <person name="Feng L."/>
        </authorList>
    </citation>
    <scope>NUCLEOTIDE SEQUENCE</scope>
    <source>
        <strain evidence="2">CbolteaeLFYP116</strain>
    </source>
</reference>
<evidence type="ECO:0000256" key="1">
    <source>
        <dbReference type="SAM" id="Phobius"/>
    </source>
</evidence>
<keyword evidence="1" id="KW-0812">Transmembrane</keyword>
<accession>A0A6N2UQC3</accession>
<organism evidence="2">
    <name type="scientific">Enterocloster bolteae</name>
    <dbReference type="NCBI Taxonomy" id="208479"/>
    <lineage>
        <taxon>Bacteria</taxon>
        <taxon>Bacillati</taxon>
        <taxon>Bacillota</taxon>
        <taxon>Clostridia</taxon>
        <taxon>Lachnospirales</taxon>
        <taxon>Lachnospiraceae</taxon>
        <taxon>Enterocloster</taxon>
    </lineage>
</organism>
<evidence type="ECO:0000313" key="2">
    <source>
        <dbReference type="EMBL" id="VYT20835.1"/>
    </source>
</evidence>
<proteinExistence type="predicted"/>
<dbReference type="RefSeq" id="WP_002576762.1">
    <property type="nucleotide sequence ID" value="NZ_BAABZS010000001.1"/>
</dbReference>
<sequence length="343" mass="38337">MADRGKGIPLEKRINISGKMGRAVFAVTAVTAAVFWLSGSAAAMEAQEPKDGERYGAELRITRDVETEEDGGIREPADRYWDGNGKEYRLDSWEIVTIPGQDVSRHLERKMVYTGVEGAEEIPGSISLKEDVAGNQAEGILFLRKSRIVREEWQDGFTAPVTFHAYGADEYQGGSLVIPGDAVLETCVSMGGQLLEFMGLSPLEYRILFADWSGESYEDEEGRMCRQAMVWGQKLLRDYEAEYEGEVSWTKPETRELEMVYRQIPEVSPAALQTAQGADHVPVTEIQGEEPVGNLWYWVRSGFVITVGAGLIGIGVGLLALLAVWYRQNRREHRRRCLPRIKG</sequence>